<reference evidence="1 2" key="1">
    <citation type="journal article" date="2012" name="J. Bacteriol.">
        <title>Genome sequence of proteorhodopsin-containing sea ice bacterium Glaciecola punicea ACAM 611T.</title>
        <authorList>
            <person name="Qin Q.-L."/>
            <person name="Xie B.-B."/>
            <person name="Shu Y.-L."/>
            <person name="Rong J.-C."/>
            <person name="Zhao D.-L."/>
            <person name="Zhang X.-Y."/>
            <person name="Chen X.-L."/>
            <person name="Zhou B.-C."/>
            <person name="Zhanga Y.-Z."/>
        </authorList>
    </citation>
    <scope>NUCLEOTIDE SEQUENCE [LARGE SCALE GENOMIC DNA]</scope>
    <source>
        <strain evidence="1 2">ACAM 611</strain>
    </source>
</reference>
<sequence>MQQDKGTAKMIEGLQFNLGLDKISSAKYTFINFTEASILKSYPSLLPSWLAYRHLLMQC</sequence>
<proteinExistence type="predicted"/>
<evidence type="ECO:0000313" key="2">
    <source>
        <dbReference type="Proteomes" id="UP000053586"/>
    </source>
</evidence>
<comment type="caution">
    <text evidence="1">The sequence shown here is derived from an EMBL/GenBank/DDBJ whole genome shotgun (WGS) entry which is preliminary data.</text>
</comment>
<reference evidence="1 2" key="2">
    <citation type="journal article" date="2017" name="Antonie Van Leeuwenhoek">
        <title>Rhizobium rhizosphaerae sp. nov., a novel species isolated from rice rhizosphere.</title>
        <authorList>
            <person name="Zhao J.J."/>
            <person name="Zhang J."/>
            <person name="Zhang R.J."/>
            <person name="Zhang C.W."/>
            <person name="Yin H.Q."/>
            <person name="Zhang X.X."/>
        </authorList>
    </citation>
    <scope>NUCLEOTIDE SEQUENCE [LARGE SCALE GENOMIC DNA]</scope>
    <source>
        <strain evidence="1 2">ACAM 611</strain>
    </source>
</reference>
<gene>
    <name evidence="1" type="ORF">GPUN_1528</name>
</gene>
<name>H5TBH1_9ALTE</name>
<accession>H5TBH1</accession>
<dbReference type="EMBL" id="BAET01000014">
    <property type="protein sequence ID" value="GAB55648.1"/>
    <property type="molecule type" value="Genomic_DNA"/>
</dbReference>
<organism evidence="1 2">
    <name type="scientific">Glaciecola punicea ACAM 611</name>
    <dbReference type="NCBI Taxonomy" id="1121923"/>
    <lineage>
        <taxon>Bacteria</taxon>
        <taxon>Pseudomonadati</taxon>
        <taxon>Pseudomonadota</taxon>
        <taxon>Gammaproteobacteria</taxon>
        <taxon>Alteromonadales</taxon>
        <taxon>Alteromonadaceae</taxon>
        <taxon>Glaciecola</taxon>
    </lineage>
</organism>
<protein>
    <submittedName>
        <fullName evidence="1">Uncharacterized protein</fullName>
    </submittedName>
</protein>
<evidence type="ECO:0000313" key="1">
    <source>
        <dbReference type="EMBL" id="GAB55648.1"/>
    </source>
</evidence>
<keyword evidence="2" id="KW-1185">Reference proteome</keyword>
<dbReference type="AlphaFoldDB" id="H5TBH1"/>
<dbReference type="Proteomes" id="UP000053586">
    <property type="component" value="Unassembled WGS sequence"/>
</dbReference>